<name>A0A7X1F762_9SPHN</name>
<evidence type="ECO:0000313" key="4">
    <source>
        <dbReference type="Proteomes" id="UP000520156"/>
    </source>
</evidence>
<evidence type="ECO:0000313" key="3">
    <source>
        <dbReference type="EMBL" id="MBC2651657.1"/>
    </source>
</evidence>
<comment type="caution">
    <text evidence="3">The sequence shown here is derived from an EMBL/GenBank/DDBJ whole genome shotgun (WGS) entry which is preliminary data.</text>
</comment>
<protein>
    <submittedName>
        <fullName evidence="3">NTP transferase domain-containing protein</fullName>
    </submittedName>
</protein>
<dbReference type="SUPFAM" id="SSF53448">
    <property type="entry name" value="Nucleotide-diphospho-sugar transferases"/>
    <property type="match status" value="1"/>
</dbReference>
<gene>
    <name evidence="3" type="ORF">H7F49_08065</name>
</gene>
<dbReference type="AlphaFoldDB" id="A0A7X1F762"/>
<dbReference type="InterPro" id="IPR029044">
    <property type="entry name" value="Nucleotide-diphossugar_trans"/>
</dbReference>
<keyword evidence="3" id="KW-0808">Transferase</keyword>
<evidence type="ECO:0000259" key="2">
    <source>
        <dbReference type="Pfam" id="PF12804"/>
    </source>
</evidence>
<organism evidence="3 4">
    <name type="scientific">Novosphingobium aerophilum</name>
    <dbReference type="NCBI Taxonomy" id="2839843"/>
    <lineage>
        <taxon>Bacteria</taxon>
        <taxon>Pseudomonadati</taxon>
        <taxon>Pseudomonadota</taxon>
        <taxon>Alphaproteobacteria</taxon>
        <taxon>Sphingomonadales</taxon>
        <taxon>Sphingomonadaceae</taxon>
        <taxon>Novosphingobium</taxon>
    </lineage>
</organism>
<reference evidence="3 4" key="1">
    <citation type="submission" date="2020-08" db="EMBL/GenBank/DDBJ databases">
        <title>The genome sequence of Novosphingobium flavum 4Y4.</title>
        <authorList>
            <person name="Liu Y."/>
        </authorList>
    </citation>
    <scope>NUCLEOTIDE SEQUENCE [LARGE SCALE GENOMIC DNA]</scope>
    <source>
        <strain evidence="3 4">4Y4</strain>
    </source>
</reference>
<sequence>MPAREDLLVAVLMAGLGTRFGGGKLDAPCMGRPLGAWALNTAQQFGAPVLAIVGPQAPDWLPADLRRVTNAAPAAGLGGSVALAARQALAADARMLLVLLADMPLVSPATLDRLVVLAAQHGMAATLHPDGRHGVPAAFAPPHFAALADLTGDSGARGLLRACPPAALVRPDPDELLDVDRPDDLPTVTAVLAARHQA</sequence>
<keyword evidence="1" id="KW-0460">Magnesium</keyword>
<dbReference type="Pfam" id="PF12804">
    <property type="entry name" value="NTP_transf_3"/>
    <property type="match status" value="1"/>
</dbReference>
<dbReference type="Gene3D" id="3.90.550.10">
    <property type="entry name" value="Spore Coat Polysaccharide Biosynthesis Protein SpsA, Chain A"/>
    <property type="match status" value="1"/>
</dbReference>
<dbReference type="PANTHER" id="PTHR43777">
    <property type="entry name" value="MOLYBDENUM COFACTOR CYTIDYLYLTRANSFERASE"/>
    <property type="match status" value="1"/>
</dbReference>
<dbReference type="EMBL" id="JACLAU010000008">
    <property type="protein sequence ID" value="MBC2651657.1"/>
    <property type="molecule type" value="Genomic_DNA"/>
</dbReference>
<proteinExistence type="predicted"/>
<keyword evidence="4" id="KW-1185">Reference proteome</keyword>
<feature type="domain" description="MobA-like NTP transferase" evidence="2">
    <location>
        <begin position="10"/>
        <end position="162"/>
    </location>
</feature>
<dbReference type="PANTHER" id="PTHR43777:SF1">
    <property type="entry name" value="MOLYBDENUM COFACTOR CYTIDYLYLTRANSFERASE"/>
    <property type="match status" value="1"/>
</dbReference>
<dbReference type="GO" id="GO:0016779">
    <property type="term" value="F:nucleotidyltransferase activity"/>
    <property type="evidence" value="ECO:0007669"/>
    <property type="project" value="UniProtKB-ARBA"/>
</dbReference>
<evidence type="ECO:0000256" key="1">
    <source>
        <dbReference type="ARBA" id="ARBA00022842"/>
    </source>
</evidence>
<accession>A0A7X1F762</accession>
<dbReference type="InterPro" id="IPR025877">
    <property type="entry name" value="MobA-like_NTP_Trfase"/>
</dbReference>
<dbReference type="RefSeq" id="WP_185683068.1">
    <property type="nucleotide sequence ID" value="NZ_JACLAU010000008.1"/>
</dbReference>
<dbReference type="Proteomes" id="UP000520156">
    <property type="component" value="Unassembled WGS sequence"/>
</dbReference>